<dbReference type="PANTHER" id="PTHR14097">
    <property type="entry name" value="OXIDOREDUCTASE HTATIP2"/>
    <property type="match status" value="1"/>
</dbReference>
<organism evidence="2 3">
    <name type="scientific">Paracoccus aestuariivivens</name>
    <dbReference type="NCBI Taxonomy" id="1820333"/>
    <lineage>
        <taxon>Bacteria</taxon>
        <taxon>Pseudomonadati</taxon>
        <taxon>Pseudomonadota</taxon>
        <taxon>Alphaproteobacteria</taxon>
        <taxon>Rhodobacterales</taxon>
        <taxon>Paracoccaceae</taxon>
        <taxon>Paracoccus</taxon>
    </lineage>
</organism>
<reference evidence="2 3" key="1">
    <citation type="submission" date="2019-11" db="EMBL/GenBank/DDBJ databases">
        <authorList>
            <person name="Dong K."/>
        </authorList>
    </citation>
    <scope>NUCLEOTIDE SEQUENCE [LARGE SCALE GENOMIC DNA]</scope>
    <source>
        <strain evidence="2 3">NBRC 111993</strain>
    </source>
</reference>
<evidence type="ECO:0000313" key="2">
    <source>
        <dbReference type="EMBL" id="MTH79904.1"/>
    </source>
</evidence>
<comment type="caution">
    <text evidence="2">The sequence shown here is derived from an EMBL/GenBank/DDBJ whole genome shotgun (WGS) entry which is preliminary data.</text>
</comment>
<protein>
    <submittedName>
        <fullName evidence="2">NAD(P)H-binding protein</fullName>
    </submittedName>
</protein>
<dbReference type="SUPFAM" id="SSF51735">
    <property type="entry name" value="NAD(P)-binding Rossmann-fold domains"/>
    <property type="match status" value="1"/>
</dbReference>
<dbReference type="Proteomes" id="UP000478183">
    <property type="component" value="Unassembled WGS sequence"/>
</dbReference>
<dbReference type="InterPro" id="IPR016040">
    <property type="entry name" value="NAD(P)-bd_dom"/>
</dbReference>
<keyword evidence="3" id="KW-1185">Reference proteome</keyword>
<gene>
    <name evidence="2" type="ORF">GL286_19535</name>
</gene>
<name>A0A6L6JIF6_9RHOB</name>
<dbReference type="Gene3D" id="3.40.50.720">
    <property type="entry name" value="NAD(P)-binding Rossmann-like Domain"/>
    <property type="match status" value="1"/>
</dbReference>
<proteinExistence type="predicted"/>
<evidence type="ECO:0000259" key="1">
    <source>
        <dbReference type="Pfam" id="PF13460"/>
    </source>
</evidence>
<dbReference type="OrthoDB" id="367683at2"/>
<sequence>MGEKPLHVLLIGATGVVGRHVLDLALNESRFAKVIALTRRPLPEHPKLINLVVDLNDLPAEADWFFVDGVISTLGTTQRVAGSAEAFRAIDHGLNLAIAKRAHDSGATHFALTSSLGADPSSRSFYLRTKGEIENDLEKIGYSSLTFVRPGLLGGTRSERRLSEDLGKVVLGVFGPILPTRWRISRPERVARALVDAIASGKPGRHIVDSSSLA</sequence>
<dbReference type="AlphaFoldDB" id="A0A6L6JIF6"/>
<dbReference type="PANTHER" id="PTHR14097:SF7">
    <property type="entry name" value="OXIDOREDUCTASE HTATIP2"/>
    <property type="match status" value="1"/>
</dbReference>
<dbReference type="InterPro" id="IPR036291">
    <property type="entry name" value="NAD(P)-bd_dom_sf"/>
</dbReference>
<accession>A0A6L6JIF6</accession>
<dbReference type="EMBL" id="WMIE01000022">
    <property type="protein sequence ID" value="MTH79904.1"/>
    <property type="molecule type" value="Genomic_DNA"/>
</dbReference>
<dbReference type="Pfam" id="PF13460">
    <property type="entry name" value="NAD_binding_10"/>
    <property type="match status" value="1"/>
</dbReference>
<evidence type="ECO:0000313" key="3">
    <source>
        <dbReference type="Proteomes" id="UP000478183"/>
    </source>
</evidence>
<feature type="domain" description="NAD(P)-binding" evidence="1">
    <location>
        <begin position="12"/>
        <end position="157"/>
    </location>
</feature>